<dbReference type="Pfam" id="PF13561">
    <property type="entry name" value="adh_short_C2"/>
    <property type="match status" value="1"/>
</dbReference>
<name>A0AA37FA08_9ARCH</name>
<comment type="caution">
    <text evidence="3">The sequence shown here is derived from an EMBL/GenBank/DDBJ whole genome shotgun (WGS) entry which is preliminary data.</text>
</comment>
<dbReference type="PANTHER" id="PTHR43477">
    <property type="entry name" value="DIHYDROANTICAPSIN 7-DEHYDROGENASE"/>
    <property type="match status" value="1"/>
</dbReference>
<dbReference type="Proteomes" id="UP000632195">
    <property type="component" value="Unassembled WGS sequence"/>
</dbReference>
<accession>A0AA37FA08</accession>
<evidence type="ECO:0000313" key="4">
    <source>
        <dbReference type="Proteomes" id="UP000632195"/>
    </source>
</evidence>
<dbReference type="InterPro" id="IPR051122">
    <property type="entry name" value="SDR_DHRS6-like"/>
</dbReference>
<gene>
    <name evidence="3" type="primary">fabG</name>
    <name evidence="3" type="ORF">GCM10007108_14230</name>
</gene>
<protein>
    <submittedName>
        <fullName evidence="3">3-ketoacyl-ACP reductase</fullName>
    </submittedName>
</protein>
<dbReference type="GO" id="GO:0016491">
    <property type="term" value="F:oxidoreductase activity"/>
    <property type="evidence" value="ECO:0007669"/>
    <property type="project" value="UniProtKB-KW"/>
</dbReference>
<dbReference type="PANTHER" id="PTHR43477:SF1">
    <property type="entry name" value="DIHYDROANTICAPSIN 7-DEHYDROGENASE"/>
    <property type="match status" value="1"/>
</dbReference>
<evidence type="ECO:0000256" key="1">
    <source>
        <dbReference type="ARBA" id="ARBA00006484"/>
    </source>
</evidence>
<dbReference type="AlphaFoldDB" id="A0AA37FA08"/>
<dbReference type="PRINTS" id="PR00080">
    <property type="entry name" value="SDRFAMILY"/>
</dbReference>
<dbReference type="InterPro" id="IPR036291">
    <property type="entry name" value="NAD(P)-bd_dom_sf"/>
</dbReference>
<dbReference type="Gene3D" id="3.40.50.720">
    <property type="entry name" value="NAD(P)-binding Rossmann-like Domain"/>
    <property type="match status" value="1"/>
</dbReference>
<sequence length="241" mass="25738">MARTALVTGSATGMGLAVVSDLLSRGWQVIAVHRKEHGEFREVRERYGDMVVDVVTDLSGQEGIDTVSGRIEEMGVRLDGLVNNAGVGGIGDVTAVERKVWDRVVSVNLTAPVFLVRSLHTRMQDGSAIVNISSLAGLRVGLGSISYEATKAALIHATRSMALSLAPRVRVNTVAPGFIRTNMTQWLWGDEKALSSVQDRIPLKRIGSPEEVARVVSFLLSGDASYITGQVIVVDGGISLS</sequence>
<organism evidence="3 4">
    <name type="scientific">Thermogymnomonas acidicola</name>
    <dbReference type="NCBI Taxonomy" id="399579"/>
    <lineage>
        <taxon>Archaea</taxon>
        <taxon>Methanobacteriati</taxon>
        <taxon>Thermoplasmatota</taxon>
        <taxon>Thermoplasmata</taxon>
        <taxon>Thermoplasmatales</taxon>
        <taxon>Thermogymnomonas</taxon>
    </lineage>
</organism>
<proteinExistence type="inferred from homology"/>
<reference evidence="3" key="2">
    <citation type="submission" date="2022-09" db="EMBL/GenBank/DDBJ databases">
        <authorList>
            <person name="Sun Q."/>
            <person name="Ohkuma M."/>
        </authorList>
    </citation>
    <scope>NUCLEOTIDE SEQUENCE</scope>
    <source>
        <strain evidence="3">JCM 13583</strain>
    </source>
</reference>
<evidence type="ECO:0000313" key="3">
    <source>
        <dbReference type="EMBL" id="GGM77249.1"/>
    </source>
</evidence>
<dbReference type="SUPFAM" id="SSF51735">
    <property type="entry name" value="NAD(P)-binding Rossmann-fold domains"/>
    <property type="match status" value="1"/>
</dbReference>
<dbReference type="FunFam" id="3.40.50.720:FF:000084">
    <property type="entry name" value="Short-chain dehydrogenase reductase"/>
    <property type="match status" value="1"/>
</dbReference>
<dbReference type="RefSeq" id="WP_188681541.1">
    <property type="nucleotide sequence ID" value="NZ_BMNY01000002.1"/>
</dbReference>
<dbReference type="CDD" id="cd05233">
    <property type="entry name" value="SDR_c"/>
    <property type="match status" value="1"/>
</dbReference>
<evidence type="ECO:0000256" key="2">
    <source>
        <dbReference type="ARBA" id="ARBA00023002"/>
    </source>
</evidence>
<dbReference type="InterPro" id="IPR002347">
    <property type="entry name" value="SDR_fam"/>
</dbReference>
<dbReference type="PRINTS" id="PR00081">
    <property type="entry name" value="GDHRDH"/>
</dbReference>
<dbReference type="EMBL" id="BMNY01000002">
    <property type="protein sequence ID" value="GGM77249.1"/>
    <property type="molecule type" value="Genomic_DNA"/>
</dbReference>
<comment type="similarity">
    <text evidence="1">Belongs to the short-chain dehydrogenases/reductases (SDR) family.</text>
</comment>
<keyword evidence="2" id="KW-0560">Oxidoreductase</keyword>
<reference evidence="3" key="1">
    <citation type="journal article" date="2014" name="Int. J. Syst. Evol. Microbiol.">
        <title>Complete genome sequence of Corynebacterium casei LMG S-19264T (=DSM 44701T), isolated from a smear-ripened cheese.</title>
        <authorList>
            <consortium name="US DOE Joint Genome Institute (JGI-PGF)"/>
            <person name="Walter F."/>
            <person name="Albersmeier A."/>
            <person name="Kalinowski J."/>
            <person name="Ruckert C."/>
        </authorList>
    </citation>
    <scope>NUCLEOTIDE SEQUENCE</scope>
    <source>
        <strain evidence="3">JCM 13583</strain>
    </source>
</reference>
<keyword evidence="4" id="KW-1185">Reference proteome</keyword>